<dbReference type="SMART" id="SM00530">
    <property type="entry name" value="HTH_XRE"/>
    <property type="match status" value="1"/>
</dbReference>
<evidence type="ECO:0000313" key="3">
    <source>
        <dbReference type="Proteomes" id="UP000184498"/>
    </source>
</evidence>
<dbReference type="PROSITE" id="PS50943">
    <property type="entry name" value="HTH_CROC1"/>
    <property type="match status" value="1"/>
</dbReference>
<dbReference type="SUPFAM" id="SSF47413">
    <property type="entry name" value="lambda repressor-like DNA-binding domains"/>
    <property type="match status" value="1"/>
</dbReference>
<evidence type="ECO:0000259" key="1">
    <source>
        <dbReference type="PROSITE" id="PS50943"/>
    </source>
</evidence>
<accession>A0A1M6UIF2</accession>
<dbReference type="AlphaFoldDB" id="A0A1M6UIF2"/>
<dbReference type="Pfam" id="PF01381">
    <property type="entry name" value="HTH_3"/>
    <property type="match status" value="1"/>
</dbReference>
<dbReference type="RefSeq" id="WP_073000188.1">
    <property type="nucleotide sequence ID" value="NZ_FRAM01000005.1"/>
</dbReference>
<dbReference type="EMBL" id="FRAM01000005">
    <property type="protein sequence ID" value="SHK68923.1"/>
    <property type="molecule type" value="Genomic_DNA"/>
</dbReference>
<proteinExistence type="predicted"/>
<dbReference type="CDD" id="cd00093">
    <property type="entry name" value="HTH_XRE"/>
    <property type="match status" value="1"/>
</dbReference>
<feature type="domain" description="HTH cro/C1-type" evidence="1">
    <location>
        <begin position="7"/>
        <end position="61"/>
    </location>
</feature>
<dbReference type="Proteomes" id="UP000184498">
    <property type="component" value="Unassembled WGS sequence"/>
</dbReference>
<dbReference type="GO" id="GO:0003677">
    <property type="term" value="F:DNA binding"/>
    <property type="evidence" value="ECO:0007669"/>
    <property type="project" value="InterPro"/>
</dbReference>
<dbReference type="OrthoDB" id="1261587at2"/>
<evidence type="ECO:0000313" key="2">
    <source>
        <dbReference type="EMBL" id="SHK68923.1"/>
    </source>
</evidence>
<organism evidence="2 3">
    <name type="scientific">Epilithonimonas mollis</name>
    <dbReference type="NCBI Taxonomy" id="216903"/>
    <lineage>
        <taxon>Bacteria</taxon>
        <taxon>Pseudomonadati</taxon>
        <taxon>Bacteroidota</taxon>
        <taxon>Flavobacteriia</taxon>
        <taxon>Flavobacteriales</taxon>
        <taxon>Weeksellaceae</taxon>
        <taxon>Chryseobacterium group</taxon>
        <taxon>Epilithonimonas</taxon>
    </lineage>
</organism>
<dbReference type="STRING" id="216903.SAMN05444371_3304"/>
<name>A0A1M6UIF2_9FLAO</name>
<dbReference type="InterPro" id="IPR001387">
    <property type="entry name" value="Cro/C1-type_HTH"/>
</dbReference>
<dbReference type="Gene3D" id="1.10.260.40">
    <property type="entry name" value="lambda repressor-like DNA-binding domains"/>
    <property type="match status" value="1"/>
</dbReference>
<keyword evidence="3" id="KW-1185">Reference proteome</keyword>
<sequence length="98" mass="11235">MTIGEVIKDLLRRKNISQKELAGRIGKSTTAVSQIVKGVYQPTPDTLEKIAKELDIPVAIIHFLTISEDQIPEDKKEMYNFFAPTMEDYIYKIFAMEK</sequence>
<protein>
    <submittedName>
        <fullName evidence="2">Helix-turn-helix</fullName>
    </submittedName>
</protein>
<dbReference type="InterPro" id="IPR010982">
    <property type="entry name" value="Lambda_DNA-bd_dom_sf"/>
</dbReference>
<reference evidence="3" key="1">
    <citation type="submission" date="2016-11" db="EMBL/GenBank/DDBJ databases">
        <authorList>
            <person name="Varghese N."/>
            <person name="Submissions S."/>
        </authorList>
    </citation>
    <scope>NUCLEOTIDE SEQUENCE [LARGE SCALE GENOMIC DNA]</scope>
    <source>
        <strain evidence="3">DSM 18016</strain>
    </source>
</reference>
<gene>
    <name evidence="2" type="ORF">SAMN05444371_3304</name>
</gene>